<evidence type="ECO:0000313" key="3">
    <source>
        <dbReference type="EMBL" id="PTB93808.1"/>
    </source>
</evidence>
<reference evidence="3 4" key="1">
    <citation type="submission" date="2018-03" db="EMBL/GenBank/DDBJ databases">
        <title>Cross-interface Injection: A General Nanoliter Liquid Handling Method Applied to Single Cells Genome Amplification Automated Nanoliter Liquid Handling Applied to Single Cell Multiple Displacement Amplification.</title>
        <authorList>
            <person name="Yun J."/>
            <person name="Xu P."/>
            <person name="Xu J."/>
            <person name="Dai X."/>
            <person name="Wang Y."/>
            <person name="Zheng X."/>
            <person name="Cao C."/>
            <person name="Yi Q."/>
            <person name="Zhu Y."/>
            <person name="Wang L."/>
            <person name="Dong Z."/>
            <person name="Huang Y."/>
            <person name="Huang L."/>
            <person name="Du W."/>
        </authorList>
    </citation>
    <scope>NUCLEOTIDE SEQUENCE [LARGE SCALE GENOMIC DNA]</scope>
    <source>
        <strain evidence="3 4">Z-D1-2</strain>
    </source>
</reference>
<keyword evidence="1" id="KW-0732">Signal</keyword>
<dbReference type="GO" id="GO:0004040">
    <property type="term" value="F:amidase activity"/>
    <property type="evidence" value="ECO:0007669"/>
    <property type="project" value="InterPro"/>
</dbReference>
<evidence type="ECO:0000256" key="1">
    <source>
        <dbReference type="SAM" id="SignalP"/>
    </source>
</evidence>
<dbReference type="AlphaFoldDB" id="A0A2T4DJ85"/>
<dbReference type="Gene3D" id="1.10.530.10">
    <property type="match status" value="1"/>
</dbReference>
<protein>
    <recommendedName>
        <fullName evidence="2">Mannosyl-glycoprotein endo-beta-N-acetylglucosamidase-like domain-containing protein</fullName>
    </recommendedName>
</protein>
<dbReference type="Pfam" id="PF01832">
    <property type="entry name" value="Glucosaminidase"/>
    <property type="match status" value="1"/>
</dbReference>
<evidence type="ECO:0000313" key="4">
    <source>
        <dbReference type="Proteomes" id="UP000240608"/>
    </source>
</evidence>
<feature type="domain" description="Mannosyl-glycoprotein endo-beta-N-acetylglucosamidase-like" evidence="2">
    <location>
        <begin position="117"/>
        <end position="252"/>
    </location>
</feature>
<dbReference type="SMART" id="SM00047">
    <property type="entry name" value="LYZ2"/>
    <property type="match status" value="1"/>
</dbReference>
<accession>A0A2T4DJ85</accession>
<proteinExistence type="predicted"/>
<dbReference type="PANTHER" id="PTHR40572:SF1">
    <property type="entry name" value="PROTEIN BAX"/>
    <property type="match status" value="1"/>
</dbReference>
<feature type="chain" id="PRO_5015600969" description="Mannosyl-glycoprotein endo-beta-N-acetylglucosamidase-like domain-containing protein" evidence="1">
    <location>
        <begin position="23"/>
        <end position="264"/>
    </location>
</feature>
<dbReference type="PANTHER" id="PTHR40572">
    <property type="entry name" value="PROTEIN BAX"/>
    <property type="match status" value="1"/>
</dbReference>
<name>A0A2T4DJ85_9BACT</name>
<feature type="signal peptide" evidence="1">
    <location>
        <begin position="1"/>
        <end position="22"/>
    </location>
</feature>
<sequence>MSCMIKKISFYWILATSISACSDPVKVLQPETITIYHIDEIVSVQDTLVKPILYKNIPPFEGLPVEKSKERFISSILPAVLIAKHHLKTDRQKVEALIDKNEWSPEDSSFFNQQMEKFQAKDHENLLLKMETHPNSITLAQAAVESGWGSSRFFREANNLFGIWAYKADEPRIPANHNNVYLRKYDDISQSIEDYFVTLGRARPYRQFRQAKYYTDDIHELLPHLKYYSERGMAYVAQLKTIIRQNELTKYDNYQLDPTYFIEE</sequence>
<evidence type="ECO:0000259" key="2">
    <source>
        <dbReference type="SMART" id="SM00047"/>
    </source>
</evidence>
<dbReference type="PROSITE" id="PS51257">
    <property type="entry name" value="PROKAR_LIPOPROTEIN"/>
    <property type="match status" value="1"/>
</dbReference>
<dbReference type="InterPro" id="IPR053195">
    <property type="entry name" value="Bax-like"/>
</dbReference>
<dbReference type="EMBL" id="PYVU01000151">
    <property type="protein sequence ID" value="PTB93808.1"/>
    <property type="molecule type" value="Genomic_DNA"/>
</dbReference>
<dbReference type="Proteomes" id="UP000240608">
    <property type="component" value="Unassembled WGS sequence"/>
</dbReference>
<dbReference type="InterPro" id="IPR002901">
    <property type="entry name" value="MGlyc_endo_b_GlcNAc-like_dom"/>
</dbReference>
<comment type="caution">
    <text evidence="3">The sequence shown here is derived from an EMBL/GenBank/DDBJ whole genome shotgun (WGS) entry which is preliminary data.</text>
</comment>
<gene>
    <name evidence="3" type="ORF">C9994_12695</name>
</gene>
<organism evidence="3 4">
    <name type="scientific">Marivirga lumbricoides</name>
    <dbReference type="NCBI Taxonomy" id="1046115"/>
    <lineage>
        <taxon>Bacteria</taxon>
        <taxon>Pseudomonadati</taxon>
        <taxon>Bacteroidota</taxon>
        <taxon>Cytophagia</taxon>
        <taxon>Cytophagales</taxon>
        <taxon>Marivirgaceae</taxon>
        <taxon>Marivirga</taxon>
    </lineage>
</organism>